<keyword evidence="2" id="KW-1185">Reference proteome</keyword>
<comment type="caution">
    <text evidence="1">The sequence shown here is derived from an EMBL/GenBank/DDBJ whole genome shotgun (WGS) entry which is preliminary data.</text>
</comment>
<dbReference type="EMBL" id="BSXS01005321">
    <property type="protein sequence ID" value="GME84198.1"/>
    <property type="molecule type" value="Genomic_DNA"/>
</dbReference>
<reference evidence="1" key="1">
    <citation type="submission" date="2023-04" db="EMBL/GenBank/DDBJ databases">
        <title>Ambrosiozyma monospora NBRC 10751.</title>
        <authorList>
            <person name="Ichikawa N."/>
            <person name="Sato H."/>
            <person name="Tonouchi N."/>
        </authorList>
    </citation>
    <scope>NUCLEOTIDE SEQUENCE</scope>
    <source>
        <strain evidence="1">NBRC 10751</strain>
    </source>
</reference>
<dbReference type="Proteomes" id="UP001165064">
    <property type="component" value="Unassembled WGS sequence"/>
</dbReference>
<gene>
    <name evidence="1" type="ORF">Amon02_000667300</name>
</gene>
<evidence type="ECO:0000313" key="1">
    <source>
        <dbReference type="EMBL" id="GME84198.1"/>
    </source>
</evidence>
<sequence length="283" mass="32023">MTNSIQSNEATEPKPGDLQAEKDGATMHPIPSGFSGFRDVDFVERTPLTHDVDHYKFTYHYSSDPSEPIPSLSVVLVRTPYSQRRWYTPIFNEDVGYVHLAIKNYERSCSGALAKMNPGDKGIQISNCKPHFTPALPFDKYKQVHLIGAGVGLSPLFQYMNSCLKDPNSTTKFKLIYSNHSEKDIIFKKDLEELQEKNPERVEIVHVLKTQTDGDKSKFVKYVGSRLDKEMLTNELAEGAGDDDVIALVCGPDSFVRMVAGRWWWYGGALRDIGYKKSQVFFL</sequence>
<protein>
    <submittedName>
        <fullName evidence="1">Unnamed protein product</fullName>
    </submittedName>
</protein>
<evidence type="ECO:0000313" key="2">
    <source>
        <dbReference type="Proteomes" id="UP001165064"/>
    </source>
</evidence>
<organism evidence="1 2">
    <name type="scientific">Ambrosiozyma monospora</name>
    <name type="common">Yeast</name>
    <name type="synonym">Endomycopsis monosporus</name>
    <dbReference type="NCBI Taxonomy" id="43982"/>
    <lineage>
        <taxon>Eukaryota</taxon>
        <taxon>Fungi</taxon>
        <taxon>Dikarya</taxon>
        <taxon>Ascomycota</taxon>
        <taxon>Saccharomycotina</taxon>
        <taxon>Pichiomycetes</taxon>
        <taxon>Pichiales</taxon>
        <taxon>Pichiaceae</taxon>
        <taxon>Ambrosiozyma</taxon>
    </lineage>
</organism>
<name>A0ACB5TAA3_AMBMO</name>
<accession>A0ACB5TAA3</accession>
<proteinExistence type="predicted"/>